<protein>
    <submittedName>
        <fullName evidence="1">Microtubule-associated protein 1A</fullName>
    </submittedName>
</protein>
<accession>A0ABV0WSC3</accession>
<keyword evidence="2" id="KW-1185">Reference proteome</keyword>
<comment type="caution">
    <text evidence="1">The sequence shown here is derived from an EMBL/GenBank/DDBJ whole genome shotgun (WGS) entry which is preliminary data.</text>
</comment>
<proteinExistence type="predicted"/>
<name>A0ABV0WSC3_9TELE</name>
<gene>
    <name evidence="1" type="primary">MAP1A</name>
    <name evidence="1" type="ORF">XENORESO_002888</name>
</gene>
<dbReference type="EMBL" id="JAHRIM010061547">
    <property type="protein sequence ID" value="MEQ2271342.1"/>
    <property type="molecule type" value="Genomic_DNA"/>
</dbReference>
<dbReference type="Proteomes" id="UP001444071">
    <property type="component" value="Unassembled WGS sequence"/>
</dbReference>
<sequence>VTLIPTHDTEVTRDWYQQTHERQQELNIMVLASSSTVVMQDESFPACKIEF</sequence>
<organism evidence="1 2">
    <name type="scientific">Xenotaenia resolanae</name>
    <dbReference type="NCBI Taxonomy" id="208358"/>
    <lineage>
        <taxon>Eukaryota</taxon>
        <taxon>Metazoa</taxon>
        <taxon>Chordata</taxon>
        <taxon>Craniata</taxon>
        <taxon>Vertebrata</taxon>
        <taxon>Euteleostomi</taxon>
        <taxon>Actinopterygii</taxon>
        <taxon>Neopterygii</taxon>
        <taxon>Teleostei</taxon>
        <taxon>Neoteleostei</taxon>
        <taxon>Acanthomorphata</taxon>
        <taxon>Ovalentaria</taxon>
        <taxon>Atherinomorphae</taxon>
        <taxon>Cyprinodontiformes</taxon>
        <taxon>Goodeidae</taxon>
        <taxon>Xenotaenia</taxon>
    </lineage>
</organism>
<evidence type="ECO:0000313" key="1">
    <source>
        <dbReference type="EMBL" id="MEQ2271342.1"/>
    </source>
</evidence>
<feature type="non-terminal residue" evidence="1">
    <location>
        <position position="1"/>
    </location>
</feature>
<dbReference type="InterPro" id="IPR026074">
    <property type="entry name" value="MAP1"/>
</dbReference>
<dbReference type="PANTHER" id="PTHR13843:SF6">
    <property type="entry name" value="MICROTUBULE-ASSOCIATED PROTEIN 1A"/>
    <property type="match status" value="1"/>
</dbReference>
<reference evidence="1 2" key="1">
    <citation type="submission" date="2021-06" db="EMBL/GenBank/DDBJ databases">
        <authorList>
            <person name="Palmer J.M."/>
        </authorList>
    </citation>
    <scope>NUCLEOTIDE SEQUENCE [LARGE SCALE GENOMIC DNA]</scope>
    <source>
        <strain evidence="1 2">XR_2019</strain>
        <tissue evidence="1">Muscle</tissue>
    </source>
</reference>
<evidence type="ECO:0000313" key="2">
    <source>
        <dbReference type="Proteomes" id="UP001444071"/>
    </source>
</evidence>
<dbReference type="PANTHER" id="PTHR13843">
    <property type="entry name" value="MICROTUBULE-ASSOCIATED PROTEIN"/>
    <property type="match status" value="1"/>
</dbReference>